<accession>A0AC34R5Y4</accession>
<name>A0AC34R5Y4_9BILA</name>
<protein>
    <submittedName>
        <fullName evidence="2">Uncharacterized protein</fullName>
    </submittedName>
</protein>
<reference evidence="2" key="1">
    <citation type="submission" date="2022-11" db="UniProtKB">
        <authorList>
            <consortium name="WormBaseParasite"/>
        </authorList>
    </citation>
    <scope>IDENTIFICATION</scope>
</reference>
<evidence type="ECO:0000313" key="1">
    <source>
        <dbReference type="Proteomes" id="UP000887576"/>
    </source>
</evidence>
<dbReference type="Proteomes" id="UP000887576">
    <property type="component" value="Unplaced"/>
</dbReference>
<organism evidence="1 2">
    <name type="scientific">Panagrolaimus sp. JU765</name>
    <dbReference type="NCBI Taxonomy" id="591449"/>
    <lineage>
        <taxon>Eukaryota</taxon>
        <taxon>Metazoa</taxon>
        <taxon>Ecdysozoa</taxon>
        <taxon>Nematoda</taxon>
        <taxon>Chromadorea</taxon>
        <taxon>Rhabditida</taxon>
        <taxon>Tylenchina</taxon>
        <taxon>Panagrolaimomorpha</taxon>
        <taxon>Panagrolaimoidea</taxon>
        <taxon>Panagrolaimidae</taxon>
        <taxon>Panagrolaimus</taxon>
    </lineage>
</organism>
<sequence length="575" mass="64460">MLLLSSFISLLFALSVDALDCYVQERSEGDNWQRQISSGCKSCLYQYNSTMDRILHRKCKDYKLGERFLNCDVYKDVKTCGCLTELCNSHEVCYISSNKTALCTGHCVTKIQPYEDRHGFNITKGCTEPIDEGCFPSEDGSVSCYCYGRKCNEPTYGVKCYEFKFNDMQLIDCPHLSKQCYYVRNPATLKTIDGGCDFYVGDKLKCSGDGCNYPMSCYDYKTDSVIQCGDKVRTCQVVYEKDVKYDVKSVTSSCGIQNDSALSPSVNETVCQMNGTDTKQCICTGDMCNYPVNFVPMFCYNDTAYATMTKCQMGTTHCYSNWDENDGIEMGCSVFDEKEGCRMENGKKICICRGGGCNQDILNIKCFVSNVTTPAKLDICPYEALECYSIRDPESWKTIETGCGVSQNKNAVIQTNGTQQCAHDVTTCYTVFEGDYHYYKVSSGCDPRLVNFPTPINGLECRLEGSKKYCSCSGDMCNYEKNFELTKCIISGGKGSEVTKTCPVFTTHCFYKRDVNTERIIQKNCLIFEETGEGCLVKDGVETCKCVGDDCNGQPLDTSLPFAKLYRYAVYPHLA</sequence>
<proteinExistence type="predicted"/>
<dbReference type="WBParaSite" id="JU765_v2.g3798.t1">
    <property type="protein sequence ID" value="JU765_v2.g3798.t1"/>
    <property type="gene ID" value="JU765_v2.g3798"/>
</dbReference>
<evidence type="ECO:0000313" key="2">
    <source>
        <dbReference type="WBParaSite" id="JU765_v2.g3798.t1"/>
    </source>
</evidence>